<name>A0ABX1EW05_9PROT</name>
<evidence type="ECO:0000313" key="3">
    <source>
        <dbReference type="Proteomes" id="UP000765160"/>
    </source>
</evidence>
<accession>A0ABX1EW05</accession>
<dbReference type="RefSeq" id="WP_168046725.1">
    <property type="nucleotide sequence ID" value="NZ_JAATJR010000001.1"/>
</dbReference>
<feature type="transmembrane region" description="Helical" evidence="1">
    <location>
        <begin position="42"/>
        <end position="68"/>
    </location>
</feature>
<evidence type="ECO:0000313" key="2">
    <source>
        <dbReference type="EMBL" id="NKE43595.1"/>
    </source>
</evidence>
<gene>
    <name evidence="2" type="ORF">HB662_02320</name>
</gene>
<dbReference type="Proteomes" id="UP000765160">
    <property type="component" value="Unassembled WGS sequence"/>
</dbReference>
<dbReference type="EMBL" id="JAAVTX010000001">
    <property type="protein sequence ID" value="NKE43595.1"/>
    <property type="molecule type" value="Genomic_DNA"/>
</dbReference>
<keyword evidence="1" id="KW-0812">Transmembrane</keyword>
<comment type="caution">
    <text evidence="2">The sequence shown here is derived from an EMBL/GenBank/DDBJ whole genome shotgun (WGS) entry which is preliminary data.</text>
</comment>
<protein>
    <submittedName>
        <fullName evidence="2">Uncharacterized protein</fullName>
    </submittedName>
</protein>
<evidence type="ECO:0000256" key="1">
    <source>
        <dbReference type="SAM" id="Phobius"/>
    </source>
</evidence>
<sequence>MSLLPDPHPSLAEAAASLVAAAAGRALLLGRVTRESISLQRLLTVLIYEIPLIGGCAAIGALACGAAGLDGSPALVVIGVLANKGPALLDPMVEAFLSALRRRP</sequence>
<feature type="transmembrane region" description="Helical" evidence="1">
    <location>
        <begin position="12"/>
        <end position="30"/>
    </location>
</feature>
<proteinExistence type="predicted"/>
<keyword evidence="1" id="KW-0472">Membrane</keyword>
<keyword evidence="1" id="KW-1133">Transmembrane helix</keyword>
<reference evidence="2 3" key="1">
    <citation type="submission" date="2020-03" db="EMBL/GenBank/DDBJ databases">
        <title>Roseomonas selenitidurans sp. nov. isolated from soil.</title>
        <authorList>
            <person name="Liu H."/>
        </authorList>
    </citation>
    <scope>NUCLEOTIDE SEQUENCE [LARGE SCALE GENOMIC DNA]</scope>
    <source>
        <strain evidence="2 3">JCM 15073</strain>
    </source>
</reference>
<organism evidence="2 3">
    <name type="scientific">Falsiroseomonas frigidaquae</name>
    <dbReference type="NCBI Taxonomy" id="487318"/>
    <lineage>
        <taxon>Bacteria</taxon>
        <taxon>Pseudomonadati</taxon>
        <taxon>Pseudomonadota</taxon>
        <taxon>Alphaproteobacteria</taxon>
        <taxon>Acetobacterales</taxon>
        <taxon>Roseomonadaceae</taxon>
        <taxon>Falsiroseomonas</taxon>
    </lineage>
</organism>
<keyword evidence="3" id="KW-1185">Reference proteome</keyword>